<evidence type="ECO:0000313" key="6">
    <source>
        <dbReference type="EMBL" id="TWI66951.1"/>
    </source>
</evidence>
<keyword evidence="2 3" id="KW-0450">Lipoyl</keyword>
<comment type="similarity">
    <text evidence="1 3">Belongs to the GcvH family.</text>
</comment>
<evidence type="ECO:0000256" key="3">
    <source>
        <dbReference type="HAMAP-Rule" id="MF_00272"/>
    </source>
</evidence>
<dbReference type="GO" id="GO:0009249">
    <property type="term" value="P:protein lipoylation"/>
    <property type="evidence" value="ECO:0007669"/>
    <property type="project" value="TreeGrafter"/>
</dbReference>
<evidence type="ECO:0000259" key="5">
    <source>
        <dbReference type="PROSITE" id="PS50968"/>
    </source>
</evidence>
<evidence type="ECO:0000256" key="4">
    <source>
        <dbReference type="PIRSR" id="PIRSR617453-50"/>
    </source>
</evidence>
<dbReference type="GO" id="GO:0005960">
    <property type="term" value="C:glycine cleavage complex"/>
    <property type="evidence" value="ECO:0007669"/>
    <property type="project" value="InterPro"/>
</dbReference>
<dbReference type="RefSeq" id="WP_144686078.1">
    <property type="nucleotide sequence ID" value="NZ_VLLC01000027.1"/>
</dbReference>
<dbReference type="Pfam" id="PF01597">
    <property type="entry name" value="GCV_H"/>
    <property type="match status" value="1"/>
</dbReference>
<name>A0A562RD03_9BACT</name>
<dbReference type="InterPro" id="IPR017453">
    <property type="entry name" value="GCV_H_sub"/>
</dbReference>
<accession>A0A562RD03</accession>
<dbReference type="PROSITE" id="PS00189">
    <property type="entry name" value="LIPOYL"/>
    <property type="match status" value="1"/>
</dbReference>
<organism evidence="6 7">
    <name type="scientific">Desulfobotulus alkaliphilus</name>
    <dbReference type="NCBI Taxonomy" id="622671"/>
    <lineage>
        <taxon>Bacteria</taxon>
        <taxon>Pseudomonadati</taxon>
        <taxon>Thermodesulfobacteriota</taxon>
        <taxon>Desulfobacteria</taxon>
        <taxon>Desulfobacterales</taxon>
        <taxon>Desulfobacteraceae</taxon>
        <taxon>Desulfobotulus</taxon>
    </lineage>
</organism>
<comment type="function">
    <text evidence="3">The glycine cleavage system catalyzes the degradation of glycine. The H protein shuttles the methylamine group of glycine from the P protein to the T protein.</text>
</comment>
<dbReference type="GO" id="GO:0019464">
    <property type="term" value="P:glycine decarboxylation via glycine cleavage system"/>
    <property type="evidence" value="ECO:0007669"/>
    <property type="project" value="UniProtKB-UniRule"/>
</dbReference>
<evidence type="ECO:0000256" key="2">
    <source>
        <dbReference type="ARBA" id="ARBA00022823"/>
    </source>
</evidence>
<evidence type="ECO:0000256" key="1">
    <source>
        <dbReference type="ARBA" id="ARBA00009249"/>
    </source>
</evidence>
<dbReference type="GO" id="GO:0005737">
    <property type="term" value="C:cytoplasm"/>
    <property type="evidence" value="ECO:0007669"/>
    <property type="project" value="TreeGrafter"/>
</dbReference>
<sequence>MKEIKDLVVPDNLSYTDAHEWMDKEAVPSRMGITDYAQDQLGDVVFVELPEPGTRLEKGEVCATVESVKAVSEIYMPVSGTVSAVNTELEDRPELVNSSPYGDGWILEITADDPAALLSLMDHGAYLDMLKGL</sequence>
<dbReference type="AlphaFoldDB" id="A0A562RD03"/>
<dbReference type="PANTHER" id="PTHR11715">
    <property type="entry name" value="GLYCINE CLEAVAGE SYSTEM H PROTEIN"/>
    <property type="match status" value="1"/>
</dbReference>
<keyword evidence="7" id="KW-1185">Reference proteome</keyword>
<comment type="caution">
    <text evidence="6">The sequence shown here is derived from an EMBL/GenBank/DDBJ whole genome shotgun (WGS) entry which is preliminary data.</text>
</comment>
<dbReference type="InterPro" id="IPR011053">
    <property type="entry name" value="Single_hybrid_motif"/>
</dbReference>
<dbReference type="Proteomes" id="UP000318307">
    <property type="component" value="Unassembled WGS sequence"/>
</dbReference>
<dbReference type="NCBIfam" id="TIGR00527">
    <property type="entry name" value="gcvH"/>
    <property type="match status" value="1"/>
</dbReference>
<dbReference type="HAMAP" id="MF_00272">
    <property type="entry name" value="GcvH"/>
    <property type="match status" value="1"/>
</dbReference>
<dbReference type="CDD" id="cd06848">
    <property type="entry name" value="GCS_H"/>
    <property type="match status" value="1"/>
</dbReference>
<proteinExistence type="inferred from homology"/>
<dbReference type="InterPro" id="IPR003016">
    <property type="entry name" value="2-oxoA_DH_lipoyl-BS"/>
</dbReference>
<protein>
    <recommendedName>
        <fullName evidence="3">Glycine cleavage system H protein</fullName>
    </recommendedName>
</protein>
<dbReference type="PANTHER" id="PTHR11715:SF3">
    <property type="entry name" value="GLYCINE CLEAVAGE SYSTEM H PROTEIN-RELATED"/>
    <property type="match status" value="1"/>
</dbReference>
<dbReference type="NCBIfam" id="NF002270">
    <property type="entry name" value="PRK01202.1"/>
    <property type="match status" value="1"/>
</dbReference>
<dbReference type="SUPFAM" id="SSF51230">
    <property type="entry name" value="Single hybrid motif"/>
    <property type="match status" value="1"/>
</dbReference>
<dbReference type="EMBL" id="VLLC01000027">
    <property type="protein sequence ID" value="TWI66951.1"/>
    <property type="molecule type" value="Genomic_DNA"/>
</dbReference>
<feature type="domain" description="Lipoyl-binding" evidence="5">
    <location>
        <begin position="28"/>
        <end position="110"/>
    </location>
</feature>
<dbReference type="Gene3D" id="2.40.50.100">
    <property type="match status" value="1"/>
</dbReference>
<dbReference type="OrthoDB" id="9796712at2"/>
<dbReference type="InterPro" id="IPR002930">
    <property type="entry name" value="GCV_H"/>
</dbReference>
<feature type="modified residue" description="N6-lipoyllysine" evidence="3 4">
    <location>
        <position position="69"/>
    </location>
</feature>
<reference evidence="6 7" key="1">
    <citation type="submission" date="2019-07" db="EMBL/GenBank/DDBJ databases">
        <title>Genome sequencing of 100 strains of the haloalkaliphilic chemolithoautotrophic sulfur-oxidizing bacterium Thioalkalivibrio.</title>
        <authorList>
            <person name="Muyzer G."/>
        </authorList>
    </citation>
    <scope>NUCLEOTIDE SEQUENCE [LARGE SCALE GENOMIC DNA]</scope>
    <source>
        <strain evidence="6 7">ASO4-4</strain>
    </source>
</reference>
<dbReference type="InterPro" id="IPR033753">
    <property type="entry name" value="GCV_H/Fam206"/>
</dbReference>
<comment type="subunit">
    <text evidence="3">The glycine cleavage system is composed of four proteins: P, T, L and H.</text>
</comment>
<dbReference type="PROSITE" id="PS50968">
    <property type="entry name" value="BIOTINYL_LIPOYL"/>
    <property type="match status" value="1"/>
</dbReference>
<evidence type="ECO:0000313" key="7">
    <source>
        <dbReference type="Proteomes" id="UP000318307"/>
    </source>
</evidence>
<dbReference type="InterPro" id="IPR000089">
    <property type="entry name" value="Biotin_lipoyl"/>
</dbReference>
<gene>
    <name evidence="3" type="primary">gcvH</name>
    <name evidence="6" type="ORF">LZ24_02786</name>
</gene>
<comment type="cofactor">
    <cofactor evidence="3">
        <name>(R)-lipoate</name>
        <dbReference type="ChEBI" id="CHEBI:83088"/>
    </cofactor>
    <text evidence="3">Binds 1 lipoyl cofactor covalently.</text>
</comment>